<dbReference type="OrthoDB" id="47513at2759"/>
<sequence>MGQILEKFQVLQQSKAVGQIIEKIQGKEWRQKQLRKITDSVFDRFTNETGSANLTFEDLYISVLFVYNDINKRLPGAHLDPPSKAQVRTMMQDCDVNLDGVLDREEFVKFVLQLTKDTFITASQRLLVTLLVTPIVALVTKRATEGIPGVGGVVHKLPSSVHASLVTFAAVMFQNSGQAIN</sequence>
<dbReference type="PANTHER" id="PTHR37754:SF4">
    <property type="entry name" value="EF-HAND DOMAIN-CONTAINING PROTEIN"/>
    <property type="match status" value="1"/>
</dbReference>
<evidence type="ECO:0000313" key="2">
    <source>
        <dbReference type="EMBL" id="KAA8520342.1"/>
    </source>
</evidence>
<proteinExistence type="predicted"/>
<gene>
    <name evidence="2" type="ORF">F0562_014598</name>
</gene>
<dbReference type="PROSITE" id="PS50222">
    <property type="entry name" value="EF_HAND_2"/>
    <property type="match status" value="1"/>
</dbReference>
<dbReference type="SUPFAM" id="SSF47473">
    <property type="entry name" value="EF-hand"/>
    <property type="match status" value="1"/>
</dbReference>
<dbReference type="EMBL" id="CM018049">
    <property type="protein sequence ID" value="KAA8520342.1"/>
    <property type="molecule type" value="Genomic_DNA"/>
</dbReference>
<organism evidence="2 3">
    <name type="scientific">Nyssa sinensis</name>
    <dbReference type="NCBI Taxonomy" id="561372"/>
    <lineage>
        <taxon>Eukaryota</taxon>
        <taxon>Viridiplantae</taxon>
        <taxon>Streptophyta</taxon>
        <taxon>Embryophyta</taxon>
        <taxon>Tracheophyta</taxon>
        <taxon>Spermatophyta</taxon>
        <taxon>Magnoliopsida</taxon>
        <taxon>eudicotyledons</taxon>
        <taxon>Gunneridae</taxon>
        <taxon>Pentapetalae</taxon>
        <taxon>asterids</taxon>
        <taxon>Cornales</taxon>
        <taxon>Nyssaceae</taxon>
        <taxon>Nyssa</taxon>
    </lineage>
</organism>
<evidence type="ECO:0000259" key="1">
    <source>
        <dbReference type="PROSITE" id="PS50222"/>
    </source>
</evidence>
<dbReference type="InterPro" id="IPR011992">
    <property type="entry name" value="EF-hand-dom_pair"/>
</dbReference>
<feature type="domain" description="EF-hand" evidence="1">
    <location>
        <begin position="82"/>
        <end position="117"/>
    </location>
</feature>
<name>A0A5J4ZSH9_9ASTE</name>
<evidence type="ECO:0000313" key="3">
    <source>
        <dbReference type="Proteomes" id="UP000325577"/>
    </source>
</evidence>
<dbReference type="PANTHER" id="PTHR37754">
    <property type="entry name" value="CALCIUM ION-BINDING PROTEIN"/>
    <property type="match status" value="1"/>
</dbReference>
<dbReference type="GO" id="GO:0005509">
    <property type="term" value="F:calcium ion binding"/>
    <property type="evidence" value="ECO:0007669"/>
    <property type="project" value="InterPro"/>
</dbReference>
<protein>
    <recommendedName>
        <fullName evidence="1">EF-hand domain-containing protein</fullName>
    </recommendedName>
</protein>
<accession>A0A5J4ZSH9</accession>
<dbReference type="InterPro" id="IPR002048">
    <property type="entry name" value="EF_hand_dom"/>
</dbReference>
<dbReference type="AlphaFoldDB" id="A0A5J4ZSH9"/>
<reference evidence="2 3" key="1">
    <citation type="submission" date="2019-09" db="EMBL/GenBank/DDBJ databases">
        <title>A chromosome-level genome assembly of the Chinese tupelo Nyssa sinensis.</title>
        <authorList>
            <person name="Yang X."/>
            <person name="Kang M."/>
            <person name="Yang Y."/>
            <person name="Xiong H."/>
            <person name="Wang M."/>
            <person name="Zhang Z."/>
            <person name="Wang Z."/>
            <person name="Wu H."/>
            <person name="Ma T."/>
            <person name="Liu J."/>
            <person name="Xi Z."/>
        </authorList>
    </citation>
    <scope>NUCLEOTIDE SEQUENCE [LARGE SCALE GENOMIC DNA]</scope>
    <source>
        <strain evidence="2">J267</strain>
        <tissue evidence="2">Leaf</tissue>
    </source>
</reference>
<dbReference type="Proteomes" id="UP000325577">
    <property type="component" value="Linkage Group LG6"/>
</dbReference>
<dbReference type="Gene3D" id="1.10.238.10">
    <property type="entry name" value="EF-hand"/>
    <property type="match status" value="1"/>
</dbReference>
<keyword evidence="3" id="KW-1185">Reference proteome</keyword>